<reference evidence="2 3" key="1">
    <citation type="journal article" date="2013" name="BMC Genomics">
        <title>Comparative genomics of Campylobacter concisus isolates reveals genetic diversity and provides insights into disease association.</title>
        <authorList>
            <person name="Deshpande N.P."/>
            <person name="Kaakoush N.O."/>
            <person name="Wilkins M.R."/>
            <person name="Mitchell H.M."/>
        </authorList>
    </citation>
    <scope>NUCLEOTIDE SEQUENCE [LARGE SCALE GENOMIC DNA]</scope>
    <source>
        <strain evidence="2 3">UNSW3</strain>
    </source>
</reference>
<dbReference type="Proteomes" id="UP000016636">
    <property type="component" value="Unassembled WGS sequence"/>
</dbReference>
<evidence type="ECO:0000313" key="3">
    <source>
        <dbReference type="Proteomes" id="UP000016636"/>
    </source>
</evidence>
<feature type="coiled-coil region" evidence="1">
    <location>
        <begin position="344"/>
        <end position="430"/>
    </location>
</feature>
<gene>
    <name evidence="2" type="ORF">UNSW3_1753</name>
</gene>
<dbReference type="EMBL" id="ANNE01000006">
    <property type="protein sequence ID" value="ERJ22869.1"/>
    <property type="molecule type" value="Genomic_DNA"/>
</dbReference>
<dbReference type="RefSeq" id="WP_021084205.1">
    <property type="nucleotide sequence ID" value="NZ_ANNE01000006.1"/>
</dbReference>
<comment type="caution">
    <text evidence="2">The sequence shown here is derived from an EMBL/GenBank/DDBJ whole genome shotgun (WGS) entry which is preliminary data.</text>
</comment>
<proteinExistence type="predicted"/>
<sequence>MANAYIVNDHSLVINVRSGFLTYGRAIGRFAHACREKNQKKHIKYLNKTPATINRYKLLSEFNGNGNMRDANSKNDELHNIAFVKKLLKGFQDSFKEDYGKQSYTQKRQGKDIVIRRTWRKDMAGFCEIIITFGTDRKKEPKEGLNDEESKFINENIHMDRVMRFVNAYCAKYGAKCLLVAEHNDEKTKHYHIIFTNYNFEKHANLRFSGRSKTAKFGKELQDMGAEAFEGQVLRGKPSKNRHKNLTQMHQIADEYKSEKELKGKIREQIISIAKEYIKPEYKFLSKKINYFKMEANSEKAFLAEFTNLVYERMQENITITSDEQLKEKVELLAEQVTEQSKIIEEDKNKSLEVLKEKEQLEKELDSLRETQAEQDKEITHLKNRLKAHANQQIKIDEQSALIKSKVIENQSLTRKAESLQSENTELRYLNDKSLGLLIEIASTNPELKEMIVNEMPELRGKFIKDDVGMEMG</sequence>
<keyword evidence="1" id="KW-0175">Coiled coil</keyword>
<dbReference type="Gene3D" id="3.30.930.30">
    <property type="match status" value="1"/>
</dbReference>
<name>U2G439_9BACT</name>
<accession>U2G439</accession>
<dbReference type="PATRIC" id="fig|1242966.3.peg.758"/>
<dbReference type="AlphaFoldDB" id="U2G439"/>
<evidence type="ECO:0000256" key="1">
    <source>
        <dbReference type="SAM" id="Coils"/>
    </source>
</evidence>
<evidence type="ECO:0000313" key="2">
    <source>
        <dbReference type="EMBL" id="ERJ22869.1"/>
    </source>
</evidence>
<organism evidence="2 3">
    <name type="scientific">Campylobacter concisus UNSW3</name>
    <dbReference type="NCBI Taxonomy" id="1242966"/>
    <lineage>
        <taxon>Bacteria</taxon>
        <taxon>Pseudomonadati</taxon>
        <taxon>Campylobacterota</taxon>
        <taxon>Epsilonproteobacteria</taxon>
        <taxon>Campylobacterales</taxon>
        <taxon>Campylobacteraceae</taxon>
        <taxon>Campylobacter</taxon>
    </lineage>
</organism>
<protein>
    <submittedName>
        <fullName evidence="2">Uncharacterized protein</fullName>
    </submittedName>
</protein>